<keyword evidence="22" id="KW-1185">Reference proteome</keyword>
<dbReference type="Gene3D" id="3.30.43.10">
    <property type="entry name" value="Uridine Diphospho-n-acetylenolpyruvylglucosamine Reductase, domain 2"/>
    <property type="match status" value="1"/>
</dbReference>
<evidence type="ECO:0000256" key="8">
    <source>
        <dbReference type="ARBA" id="ARBA00022618"/>
    </source>
</evidence>
<keyword evidence="8 19" id="KW-0132">Cell division</keyword>
<evidence type="ECO:0000256" key="10">
    <source>
        <dbReference type="ARBA" id="ARBA00022827"/>
    </source>
</evidence>
<dbReference type="InterPro" id="IPR011601">
    <property type="entry name" value="MurB_C"/>
</dbReference>
<evidence type="ECO:0000256" key="15">
    <source>
        <dbReference type="ARBA" id="ARBA00023306"/>
    </source>
</evidence>
<comment type="catalytic activity">
    <reaction evidence="18 19">
        <text>UDP-N-acetyl-alpha-D-muramate + NADP(+) = UDP-N-acetyl-3-O-(1-carboxyvinyl)-alpha-D-glucosamine + NADPH + H(+)</text>
        <dbReference type="Rhea" id="RHEA:12248"/>
        <dbReference type="ChEBI" id="CHEBI:15378"/>
        <dbReference type="ChEBI" id="CHEBI:57783"/>
        <dbReference type="ChEBI" id="CHEBI:58349"/>
        <dbReference type="ChEBI" id="CHEBI:68483"/>
        <dbReference type="ChEBI" id="CHEBI:70757"/>
        <dbReference type="EC" id="1.3.1.98"/>
    </reaction>
</comment>
<evidence type="ECO:0000313" key="21">
    <source>
        <dbReference type="EMBL" id="MBZ5708719.1"/>
    </source>
</evidence>
<dbReference type="EC" id="1.3.1.98" evidence="5 19"/>
<dbReference type="Gene3D" id="3.90.78.10">
    <property type="entry name" value="UDP-N-acetylenolpyruvoylglucosamine reductase, C-terminal domain"/>
    <property type="match status" value="1"/>
</dbReference>
<comment type="pathway">
    <text evidence="4 19">Cell wall biogenesis; peptidoglycan biosynthesis.</text>
</comment>
<dbReference type="InterPro" id="IPR003170">
    <property type="entry name" value="MurB"/>
</dbReference>
<dbReference type="InterPro" id="IPR016166">
    <property type="entry name" value="FAD-bd_PCMH"/>
</dbReference>
<comment type="subcellular location">
    <subcellularLocation>
        <location evidence="3 19">Cytoplasm</location>
    </subcellularLocation>
</comment>
<accession>A0ABS7TKI4</accession>
<dbReference type="PANTHER" id="PTHR21071:SF4">
    <property type="entry name" value="UDP-N-ACETYLENOLPYRUVOYLGLUCOSAMINE REDUCTASE"/>
    <property type="match status" value="1"/>
</dbReference>
<evidence type="ECO:0000256" key="13">
    <source>
        <dbReference type="ARBA" id="ARBA00022984"/>
    </source>
</evidence>
<keyword evidence="15 19" id="KW-0131">Cell cycle</keyword>
<keyword evidence="10 19" id="KW-0274">FAD</keyword>
<dbReference type="HAMAP" id="MF_00037">
    <property type="entry name" value="MurB"/>
    <property type="match status" value="1"/>
</dbReference>
<dbReference type="SUPFAM" id="SSF56194">
    <property type="entry name" value="Uridine diphospho-N-Acetylenolpyruvylglucosamine reductase, MurB, C-terminal domain"/>
    <property type="match status" value="1"/>
</dbReference>
<keyword evidence="9 19" id="KW-0285">Flavoprotein</keyword>
<evidence type="ECO:0000256" key="6">
    <source>
        <dbReference type="ARBA" id="ARBA00015188"/>
    </source>
</evidence>
<comment type="similarity">
    <text evidence="19">Belongs to the MurB family.</text>
</comment>
<reference evidence="21" key="1">
    <citation type="submission" date="2021-08" db="EMBL/GenBank/DDBJ databases">
        <authorList>
            <person name="Stevens D.C."/>
        </authorList>
    </citation>
    <scope>NUCLEOTIDE SEQUENCE</scope>
    <source>
        <strain evidence="21">DSM 53165</strain>
    </source>
</reference>
<dbReference type="Proteomes" id="UP001139031">
    <property type="component" value="Unassembled WGS sequence"/>
</dbReference>
<feature type="active site" evidence="19">
    <location>
        <position position="312"/>
    </location>
</feature>
<evidence type="ECO:0000256" key="16">
    <source>
        <dbReference type="ARBA" id="ARBA00023316"/>
    </source>
</evidence>
<feature type="active site" evidence="19">
    <location>
        <position position="187"/>
    </location>
</feature>
<dbReference type="InterPro" id="IPR036318">
    <property type="entry name" value="FAD-bd_PCMH-like_sf"/>
</dbReference>
<evidence type="ECO:0000313" key="22">
    <source>
        <dbReference type="Proteomes" id="UP001139031"/>
    </source>
</evidence>
<evidence type="ECO:0000259" key="20">
    <source>
        <dbReference type="PROSITE" id="PS51387"/>
    </source>
</evidence>
<dbReference type="InterPro" id="IPR036635">
    <property type="entry name" value="MurB_C_sf"/>
</dbReference>
<evidence type="ECO:0000256" key="19">
    <source>
        <dbReference type="HAMAP-Rule" id="MF_00037"/>
    </source>
</evidence>
<keyword evidence="12 19" id="KW-0133">Cell shape</keyword>
<evidence type="ECO:0000256" key="2">
    <source>
        <dbReference type="ARBA" id="ARBA00003921"/>
    </source>
</evidence>
<name>A0ABS7TKI4_9BACT</name>
<gene>
    <name evidence="19 21" type="primary">murB</name>
    <name evidence="21" type="ORF">K7C98_05585</name>
</gene>
<evidence type="ECO:0000256" key="14">
    <source>
        <dbReference type="ARBA" id="ARBA00023002"/>
    </source>
</evidence>
<evidence type="ECO:0000256" key="3">
    <source>
        <dbReference type="ARBA" id="ARBA00004496"/>
    </source>
</evidence>
<sequence length="320" mass="34105">MSGGTRGQRLLGELGDLDLPEGALELRLDEPMARHTTLRLGGPADLWARPADARALQALLTACHVRGVPVTFVGGGSNLLVRDGGIRGVVINLARMNRVERPDPADPVRVDVEAGATTGRLLQHVTAWELGGLEFLGGVPGSVGGGLIMNAGTYLGEFTKVVTRVRSLHRDGSARVRDHAACGFRYRGSDLPPDEIVVGAELRCWPRPRAEIEADVAGLRERRRQREPTGVANNGSTFKNPPGDFAGRIIEAAGLKGTRIGACVVSPVHANWLVVERPGPDVPEARAADLLALIDLVRERVRQAAGVELELEVKIAGEAV</sequence>
<feature type="active site" description="Proton donor" evidence="19">
    <location>
        <position position="236"/>
    </location>
</feature>
<dbReference type="Gene3D" id="3.30.465.10">
    <property type="match status" value="1"/>
</dbReference>
<comment type="caution">
    <text evidence="21">The sequence shown here is derived from an EMBL/GenBank/DDBJ whole genome shotgun (WGS) entry which is preliminary data.</text>
</comment>
<feature type="domain" description="FAD-binding PCMH-type" evidence="20">
    <location>
        <begin position="40"/>
        <end position="207"/>
    </location>
</feature>
<dbReference type="Pfam" id="PF02873">
    <property type="entry name" value="MurB_C"/>
    <property type="match status" value="1"/>
</dbReference>
<dbReference type="NCBIfam" id="NF010480">
    <property type="entry name" value="PRK13905.1"/>
    <property type="match status" value="1"/>
</dbReference>
<evidence type="ECO:0000256" key="17">
    <source>
        <dbReference type="ARBA" id="ARBA00031026"/>
    </source>
</evidence>
<keyword evidence="14 19" id="KW-0560">Oxidoreductase</keyword>
<comment type="cofactor">
    <cofactor evidence="1 19">
        <name>FAD</name>
        <dbReference type="ChEBI" id="CHEBI:57692"/>
    </cofactor>
</comment>
<protein>
    <recommendedName>
        <fullName evidence="6 19">UDP-N-acetylenolpyruvoylglucosamine reductase</fullName>
        <ecNumber evidence="5 19">1.3.1.98</ecNumber>
    </recommendedName>
    <alternativeName>
        <fullName evidence="17 19">UDP-N-acetylmuramate dehydrogenase</fullName>
    </alternativeName>
</protein>
<dbReference type="Pfam" id="PF01565">
    <property type="entry name" value="FAD_binding_4"/>
    <property type="match status" value="1"/>
</dbReference>
<evidence type="ECO:0000256" key="7">
    <source>
        <dbReference type="ARBA" id="ARBA00022490"/>
    </source>
</evidence>
<keyword evidence="7 19" id="KW-0963">Cytoplasm</keyword>
<dbReference type="PROSITE" id="PS51387">
    <property type="entry name" value="FAD_PCMH"/>
    <property type="match status" value="1"/>
</dbReference>
<dbReference type="InterPro" id="IPR016167">
    <property type="entry name" value="FAD-bd_PCMH_sub1"/>
</dbReference>
<evidence type="ECO:0000256" key="12">
    <source>
        <dbReference type="ARBA" id="ARBA00022960"/>
    </source>
</evidence>
<dbReference type="SUPFAM" id="SSF56176">
    <property type="entry name" value="FAD-binding/transporter-associated domain-like"/>
    <property type="match status" value="1"/>
</dbReference>
<evidence type="ECO:0000256" key="1">
    <source>
        <dbReference type="ARBA" id="ARBA00001974"/>
    </source>
</evidence>
<dbReference type="EMBL" id="JAIRAU010000001">
    <property type="protein sequence ID" value="MBZ5708719.1"/>
    <property type="molecule type" value="Genomic_DNA"/>
</dbReference>
<evidence type="ECO:0000256" key="5">
    <source>
        <dbReference type="ARBA" id="ARBA00012518"/>
    </source>
</evidence>
<comment type="function">
    <text evidence="2 19">Cell wall formation.</text>
</comment>
<dbReference type="GO" id="GO:0008762">
    <property type="term" value="F:UDP-N-acetylmuramate dehydrogenase activity"/>
    <property type="evidence" value="ECO:0007669"/>
    <property type="project" value="UniProtKB-EC"/>
</dbReference>
<keyword evidence="11 19" id="KW-0521">NADP</keyword>
<evidence type="ECO:0000256" key="18">
    <source>
        <dbReference type="ARBA" id="ARBA00048914"/>
    </source>
</evidence>
<evidence type="ECO:0000256" key="9">
    <source>
        <dbReference type="ARBA" id="ARBA00022630"/>
    </source>
</evidence>
<keyword evidence="16 19" id="KW-0961">Cell wall biogenesis/degradation</keyword>
<evidence type="ECO:0000256" key="4">
    <source>
        <dbReference type="ARBA" id="ARBA00004752"/>
    </source>
</evidence>
<evidence type="ECO:0000256" key="11">
    <source>
        <dbReference type="ARBA" id="ARBA00022857"/>
    </source>
</evidence>
<dbReference type="PANTHER" id="PTHR21071">
    <property type="entry name" value="UDP-N-ACETYLENOLPYRUVOYLGLUCOSAMINE REDUCTASE"/>
    <property type="match status" value="1"/>
</dbReference>
<dbReference type="InterPro" id="IPR006094">
    <property type="entry name" value="Oxid_FAD_bind_N"/>
</dbReference>
<proteinExistence type="inferred from homology"/>
<organism evidence="21 22">
    <name type="scientific">Nannocystis pusilla</name>
    <dbReference type="NCBI Taxonomy" id="889268"/>
    <lineage>
        <taxon>Bacteria</taxon>
        <taxon>Pseudomonadati</taxon>
        <taxon>Myxococcota</taxon>
        <taxon>Polyangia</taxon>
        <taxon>Nannocystales</taxon>
        <taxon>Nannocystaceae</taxon>
        <taxon>Nannocystis</taxon>
    </lineage>
</organism>
<dbReference type="InterPro" id="IPR016169">
    <property type="entry name" value="FAD-bd_PCMH_sub2"/>
</dbReference>
<dbReference type="NCBIfam" id="TIGR00179">
    <property type="entry name" value="murB"/>
    <property type="match status" value="1"/>
</dbReference>
<dbReference type="RefSeq" id="WP_224190487.1">
    <property type="nucleotide sequence ID" value="NZ_JAIRAU010000001.1"/>
</dbReference>
<keyword evidence="13 19" id="KW-0573">Peptidoglycan synthesis</keyword>